<dbReference type="EMBL" id="FNFI01000013">
    <property type="protein sequence ID" value="SDK66556.1"/>
    <property type="molecule type" value="Genomic_DNA"/>
</dbReference>
<gene>
    <name evidence="2" type="ORF">J2Z27_001234</name>
    <name evidence="3" type="ORF">SAMN05216187_11334</name>
</gene>
<reference evidence="2 5" key="3">
    <citation type="submission" date="2021-03" db="EMBL/GenBank/DDBJ databases">
        <title>Genomic Encyclopedia of Type Strains, Phase IV (KMG-IV): sequencing the most valuable type-strain genomes for metagenomic binning, comparative biology and taxonomic classification.</title>
        <authorList>
            <person name="Goeker M."/>
        </authorList>
    </citation>
    <scope>NUCLEOTIDE SEQUENCE [LARGE SCALE GENOMIC DNA]</scope>
    <source>
        <strain evidence="2 5">DSM 22420</strain>
    </source>
</reference>
<sequence length="76" mass="8711">MEFSQLAVMHIILHFLCIGLAFWVLKGVRLEIIFIKGEIGRVRILLILLSILLGTALSNFIMDIFRYTQEASLLFS</sequence>
<dbReference type="Proteomes" id="UP000242700">
    <property type="component" value="Unassembled WGS sequence"/>
</dbReference>
<dbReference type="STRING" id="586411.SAMN05216187_11334"/>
<dbReference type="Proteomes" id="UP001519348">
    <property type="component" value="Unassembled WGS sequence"/>
</dbReference>
<name>A0A1G9DRU0_9STAP</name>
<protein>
    <submittedName>
        <fullName evidence="3">Conserved hypothetical integral membrane protein</fullName>
    </submittedName>
    <submittedName>
        <fullName evidence="2">Integral membrane protein (TIGR02327 family)</fullName>
    </submittedName>
</protein>
<evidence type="ECO:0000313" key="5">
    <source>
        <dbReference type="Proteomes" id="UP001519348"/>
    </source>
</evidence>
<organism evidence="3 4">
    <name type="scientific">Jeotgalicoccus aerolatus</name>
    <dbReference type="NCBI Taxonomy" id="709510"/>
    <lineage>
        <taxon>Bacteria</taxon>
        <taxon>Bacillati</taxon>
        <taxon>Bacillota</taxon>
        <taxon>Bacilli</taxon>
        <taxon>Bacillales</taxon>
        <taxon>Staphylococcaceae</taxon>
        <taxon>Jeotgalicoccus</taxon>
    </lineage>
</organism>
<dbReference type="RefSeq" id="WP_092599577.1">
    <property type="nucleotide sequence ID" value="NZ_BMCN01000003.1"/>
</dbReference>
<dbReference type="Pfam" id="PF06612">
    <property type="entry name" value="DUF1146"/>
    <property type="match status" value="1"/>
</dbReference>
<evidence type="ECO:0000313" key="4">
    <source>
        <dbReference type="Proteomes" id="UP000242700"/>
    </source>
</evidence>
<dbReference type="InterPro" id="IPR009526">
    <property type="entry name" value="DUF1146"/>
</dbReference>
<accession>A0A1G9DRU0</accession>
<feature type="transmembrane region" description="Helical" evidence="1">
    <location>
        <begin position="45"/>
        <end position="65"/>
    </location>
</feature>
<evidence type="ECO:0000256" key="1">
    <source>
        <dbReference type="SAM" id="Phobius"/>
    </source>
</evidence>
<proteinExistence type="predicted"/>
<dbReference type="OrthoDB" id="1651016at2"/>
<keyword evidence="1" id="KW-0812">Transmembrane</keyword>
<reference evidence="3" key="1">
    <citation type="submission" date="2016-10" db="EMBL/GenBank/DDBJ databases">
        <authorList>
            <person name="de Groot N.N."/>
        </authorList>
    </citation>
    <scope>NUCLEOTIDE SEQUENCE [LARGE SCALE GENOMIC DNA]</scope>
    <source>
        <strain evidence="3">CGMCC 1.8911</strain>
    </source>
</reference>
<dbReference type="EMBL" id="JAGGKN010000003">
    <property type="protein sequence ID" value="MBP1952195.1"/>
    <property type="molecule type" value="Genomic_DNA"/>
</dbReference>
<keyword evidence="1" id="KW-1133">Transmembrane helix</keyword>
<evidence type="ECO:0000313" key="3">
    <source>
        <dbReference type="EMBL" id="SDK66556.1"/>
    </source>
</evidence>
<evidence type="ECO:0000313" key="2">
    <source>
        <dbReference type="EMBL" id="MBP1952195.1"/>
    </source>
</evidence>
<keyword evidence="1" id="KW-0472">Membrane</keyword>
<keyword evidence="5" id="KW-1185">Reference proteome</keyword>
<dbReference type="AlphaFoldDB" id="A0A1G9DRU0"/>
<reference evidence="4" key="2">
    <citation type="submission" date="2016-10" db="EMBL/GenBank/DDBJ databases">
        <authorList>
            <person name="Varghese N."/>
            <person name="Submissions S."/>
        </authorList>
    </citation>
    <scope>NUCLEOTIDE SEQUENCE [LARGE SCALE GENOMIC DNA]</scope>
    <source>
        <strain evidence="4">CGMCC 1.8911</strain>
    </source>
</reference>
<dbReference type="NCBIfam" id="TIGR02327">
    <property type="entry name" value="int_mem_ywzB"/>
    <property type="match status" value="1"/>
</dbReference>
<feature type="transmembrane region" description="Helical" evidence="1">
    <location>
        <begin position="6"/>
        <end position="25"/>
    </location>
</feature>